<dbReference type="InterPro" id="IPR050416">
    <property type="entry name" value="FAD-linked_Oxidoreductase"/>
</dbReference>
<sequence>MEGEFVGADVDELKRLIRGKILFRSDAEEYVEATECFNHDSRASPAVIIQVLGAHDVQLALNFARGRGLSVSVAGGRHMFNNASMSGDLVVDMRLMRSINVDPKEKTAWVEAGAIVFDLDQEAVAHDLAGVTGQYYDTGIAGFTLGGGVGYLSPKHGLSVDNLLAVEVVTPSGEHLYIDDETDPEKMWVARGAGWNLGVVLRLKLKLHSLQAFQKDEKKVHGHAGLVMWALTRDTVDPIVSILEKYLHMVDSEKLPVDTQPLFAFGNPPPFGGAPVLLMQHVWVGNPADGEAFLKEFTDILPPTVNTCDALDWVGIQAVHTPMFPKGHRYYLSMRAANEEALFRPGTVRTLAETALGDKPKEALIAVIASGKACTEVPLERTACSSLRESRITCLAGCHVEDKEEHSEAYEKAKTWVRETLVGGVVPIFKPSVYTNLDNVNFKEESRPSAYADTAKERIALIKSELDPTNLFKFTKVR</sequence>
<evidence type="ECO:0000259" key="6">
    <source>
        <dbReference type="PROSITE" id="PS51387"/>
    </source>
</evidence>
<gene>
    <name evidence="7" type="ORF">RMAR00112_LOCUS2183</name>
</gene>
<dbReference type="EMBL" id="HBHW01002916">
    <property type="protein sequence ID" value="CAE0034239.1"/>
    <property type="molecule type" value="Transcribed_RNA"/>
</dbReference>
<dbReference type="InterPro" id="IPR006094">
    <property type="entry name" value="Oxid_FAD_bind_N"/>
</dbReference>
<protein>
    <recommendedName>
        <fullName evidence="6">FAD-binding PCMH-type domain-containing protein</fullName>
    </recommendedName>
</protein>
<dbReference type="Gene3D" id="3.40.462.20">
    <property type="match status" value="1"/>
</dbReference>
<dbReference type="PROSITE" id="PS51387">
    <property type="entry name" value="FAD_PCMH"/>
    <property type="match status" value="1"/>
</dbReference>
<evidence type="ECO:0000256" key="5">
    <source>
        <dbReference type="ARBA" id="ARBA00023002"/>
    </source>
</evidence>
<proteinExistence type="inferred from homology"/>
<evidence type="ECO:0000256" key="3">
    <source>
        <dbReference type="ARBA" id="ARBA00022630"/>
    </source>
</evidence>
<dbReference type="GO" id="GO:0071949">
    <property type="term" value="F:FAD binding"/>
    <property type="evidence" value="ECO:0007669"/>
    <property type="project" value="InterPro"/>
</dbReference>
<dbReference type="PANTHER" id="PTHR42973">
    <property type="entry name" value="BINDING OXIDOREDUCTASE, PUTATIVE (AFU_ORTHOLOGUE AFUA_1G17690)-RELATED"/>
    <property type="match status" value="1"/>
</dbReference>
<evidence type="ECO:0000256" key="2">
    <source>
        <dbReference type="ARBA" id="ARBA00005466"/>
    </source>
</evidence>
<keyword evidence="4" id="KW-0274">FAD</keyword>
<keyword evidence="5" id="KW-0560">Oxidoreductase</keyword>
<keyword evidence="3" id="KW-0285">Flavoprotein</keyword>
<dbReference type="GO" id="GO:0016491">
    <property type="term" value="F:oxidoreductase activity"/>
    <property type="evidence" value="ECO:0007669"/>
    <property type="project" value="UniProtKB-KW"/>
</dbReference>
<evidence type="ECO:0000256" key="4">
    <source>
        <dbReference type="ARBA" id="ARBA00022827"/>
    </source>
</evidence>
<dbReference type="PANTHER" id="PTHR42973:SF39">
    <property type="entry name" value="FAD-BINDING PCMH-TYPE DOMAIN-CONTAINING PROTEIN"/>
    <property type="match status" value="1"/>
</dbReference>
<comment type="cofactor">
    <cofactor evidence="1">
        <name>FAD</name>
        <dbReference type="ChEBI" id="CHEBI:57692"/>
    </cofactor>
</comment>
<dbReference type="SUPFAM" id="SSF56176">
    <property type="entry name" value="FAD-binding/transporter-associated domain-like"/>
    <property type="match status" value="1"/>
</dbReference>
<dbReference type="InterPro" id="IPR036318">
    <property type="entry name" value="FAD-bd_PCMH-like_sf"/>
</dbReference>
<evidence type="ECO:0000256" key="1">
    <source>
        <dbReference type="ARBA" id="ARBA00001974"/>
    </source>
</evidence>
<feature type="domain" description="FAD-binding PCMH-type" evidence="6">
    <location>
        <begin position="41"/>
        <end position="210"/>
    </location>
</feature>
<dbReference type="InterPro" id="IPR016166">
    <property type="entry name" value="FAD-bd_PCMH"/>
</dbReference>
<reference evidence="7" key="1">
    <citation type="submission" date="2021-01" db="EMBL/GenBank/DDBJ databases">
        <authorList>
            <person name="Corre E."/>
            <person name="Pelletier E."/>
            <person name="Niang G."/>
            <person name="Scheremetjew M."/>
            <person name="Finn R."/>
            <person name="Kale V."/>
            <person name="Holt S."/>
            <person name="Cochrane G."/>
            <person name="Meng A."/>
            <person name="Brown T."/>
            <person name="Cohen L."/>
        </authorList>
    </citation>
    <scope>NUCLEOTIDE SEQUENCE</scope>
    <source>
        <strain evidence="7">CCMP 769</strain>
    </source>
</reference>
<dbReference type="InterPro" id="IPR016169">
    <property type="entry name" value="FAD-bd_PCMH_sub2"/>
</dbReference>
<name>A0A7S2ZAR5_9RHOD</name>
<comment type="similarity">
    <text evidence="2">Belongs to the oxygen-dependent FAD-linked oxidoreductase family.</text>
</comment>
<dbReference type="Pfam" id="PF01565">
    <property type="entry name" value="FAD_binding_4"/>
    <property type="match status" value="1"/>
</dbReference>
<accession>A0A7S2ZAR5</accession>
<organism evidence="7">
    <name type="scientific">Rhodosorus marinus</name>
    <dbReference type="NCBI Taxonomy" id="101924"/>
    <lineage>
        <taxon>Eukaryota</taxon>
        <taxon>Rhodophyta</taxon>
        <taxon>Stylonematophyceae</taxon>
        <taxon>Stylonematales</taxon>
        <taxon>Stylonemataceae</taxon>
        <taxon>Rhodosorus</taxon>
    </lineage>
</organism>
<dbReference type="Gene3D" id="3.30.465.10">
    <property type="match status" value="1"/>
</dbReference>
<evidence type="ECO:0000313" key="7">
    <source>
        <dbReference type="EMBL" id="CAE0034239.1"/>
    </source>
</evidence>
<dbReference type="AlphaFoldDB" id="A0A7S2ZAR5"/>